<dbReference type="Proteomes" id="UP000518188">
    <property type="component" value="Unassembled WGS sequence"/>
</dbReference>
<organism evidence="1 2">
    <name type="scientific">Mycolicibacterium septicum DSM 44393</name>
    <dbReference type="NCBI Taxonomy" id="1341646"/>
    <lineage>
        <taxon>Bacteria</taxon>
        <taxon>Bacillati</taxon>
        <taxon>Actinomycetota</taxon>
        <taxon>Actinomycetes</taxon>
        <taxon>Mycobacteriales</taxon>
        <taxon>Mycobacteriaceae</taxon>
        <taxon>Mycolicibacterium</taxon>
    </lineage>
</organism>
<proteinExistence type="predicted"/>
<evidence type="ECO:0000313" key="2">
    <source>
        <dbReference type="Proteomes" id="UP000518188"/>
    </source>
</evidence>
<name>A0A7X6MKW4_9MYCO</name>
<protein>
    <submittedName>
        <fullName evidence="1">Uncharacterized protein</fullName>
    </submittedName>
</protein>
<gene>
    <name evidence="1" type="ORF">HGA11_01490</name>
</gene>
<reference evidence="1 2" key="1">
    <citation type="submission" date="2020-04" db="EMBL/GenBank/DDBJ databases">
        <title>MicrobeNet Type strains.</title>
        <authorList>
            <person name="Nicholson A.C."/>
        </authorList>
    </citation>
    <scope>NUCLEOTIDE SEQUENCE [LARGE SCALE GENOMIC DNA]</scope>
    <source>
        <strain evidence="1 2">ATCC 700731</strain>
    </source>
</reference>
<evidence type="ECO:0000313" key="1">
    <source>
        <dbReference type="EMBL" id="NKZ09633.1"/>
    </source>
</evidence>
<comment type="caution">
    <text evidence="1">The sequence shown here is derived from an EMBL/GenBank/DDBJ whole genome shotgun (WGS) entry which is preliminary data.</text>
</comment>
<sequence length="73" mass="8089">MFDRAHRVYRDDAGQVIAPLDQVRFERRMQLGSSSPKLVASTPNGDRILKRGNPFTGGIGNLDEVLTVVVHGR</sequence>
<dbReference type="AlphaFoldDB" id="A0A7X6MKW4"/>
<accession>A0A7X6MKW4</accession>
<dbReference type="EMBL" id="JAAXPJ010000001">
    <property type="protein sequence ID" value="NKZ09633.1"/>
    <property type="molecule type" value="Genomic_DNA"/>
</dbReference>